<protein>
    <submittedName>
        <fullName evidence="2">Uncharacterized protein</fullName>
    </submittedName>
</protein>
<gene>
    <name evidence="2" type="ORF">SLEP1_g22993</name>
</gene>
<feature type="chain" id="PRO_5043327352" evidence="1">
    <location>
        <begin position="16"/>
        <end position="95"/>
    </location>
</feature>
<keyword evidence="3" id="KW-1185">Reference proteome</keyword>
<keyword evidence="1" id="KW-0732">Signal</keyword>
<organism evidence="2 3">
    <name type="scientific">Rubroshorea leprosula</name>
    <dbReference type="NCBI Taxonomy" id="152421"/>
    <lineage>
        <taxon>Eukaryota</taxon>
        <taxon>Viridiplantae</taxon>
        <taxon>Streptophyta</taxon>
        <taxon>Embryophyta</taxon>
        <taxon>Tracheophyta</taxon>
        <taxon>Spermatophyta</taxon>
        <taxon>Magnoliopsida</taxon>
        <taxon>eudicotyledons</taxon>
        <taxon>Gunneridae</taxon>
        <taxon>Pentapetalae</taxon>
        <taxon>rosids</taxon>
        <taxon>malvids</taxon>
        <taxon>Malvales</taxon>
        <taxon>Dipterocarpaceae</taxon>
        <taxon>Rubroshorea</taxon>
    </lineage>
</organism>
<dbReference type="EMBL" id="BPVZ01000035">
    <property type="protein sequence ID" value="GKV11771.1"/>
    <property type="molecule type" value="Genomic_DNA"/>
</dbReference>
<evidence type="ECO:0000256" key="1">
    <source>
        <dbReference type="SAM" id="SignalP"/>
    </source>
</evidence>
<proteinExistence type="predicted"/>
<evidence type="ECO:0000313" key="2">
    <source>
        <dbReference type="EMBL" id="GKV11771.1"/>
    </source>
</evidence>
<feature type="signal peptide" evidence="1">
    <location>
        <begin position="1"/>
        <end position="15"/>
    </location>
</feature>
<name>A0AAV5JLD1_9ROSI</name>
<dbReference type="Proteomes" id="UP001054252">
    <property type="component" value="Unassembled WGS sequence"/>
</dbReference>
<sequence>MQILCLVLVLSYSIAKKPKSRVKDSNCVTLRLLSENGYFNFRKMKYSLVYIGLITIGVKTLYRKGLGTKYLQTLLDTRHQNVVQALGYIKIDLSE</sequence>
<evidence type="ECO:0000313" key="3">
    <source>
        <dbReference type="Proteomes" id="UP001054252"/>
    </source>
</evidence>
<dbReference type="AlphaFoldDB" id="A0AAV5JLD1"/>
<accession>A0AAV5JLD1</accession>
<comment type="caution">
    <text evidence="2">The sequence shown here is derived from an EMBL/GenBank/DDBJ whole genome shotgun (WGS) entry which is preliminary data.</text>
</comment>
<reference evidence="2 3" key="1">
    <citation type="journal article" date="2021" name="Commun. Biol.">
        <title>The genome of Shorea leprosula (Dipterocarpaceae) highlights the ecological relevance of drought in aseasonal tropical rainforests.</title>
        <authorList>
            <person name="Ng K.K.S."/>
            <person name="Kobayashi M.J."/>
            <person name="Fawcett J.A."/>
            <person name="Hatakeyama M."/>
            <person name="Paape T."/>
            <person name="Ng C.H."/>
            <person name="Ang C.C."/>
            <person name="Tnah L.H."/>
            <person name="Lee C.T."/>
            <person name="Nishiyama T."/>
            <person name="Sese J."/>
            <person name="O'Brien M.J."/>
            <person name="Copetti D."/>
            <person name="Mohd Noor M.I."/>
            <person name="Ong R.C."/>
            <person name="Putra M."/>
            <person name="Sireger I.Z."/>
            <person name="Indrioko S."/>
            <person name="Kosugi Y."/>
            <person name="Izuno A."/>
            <person name="Isagi Y."/>
            <person name="Lee S.L."/>
            <person name="Shimizu K.K."/>
        </authorList>
    </citation>
    <scope>NUCLEOTIDE SEQUENCE [LARGE SCALE GENOMIC DNA]</scope>
    <source>
        <strain evidence="2">214</strain>
    </source>
</reference>